<evidence type="ECO:0000256" key="9">
    <source>
        <dbReference type="ARBA" id="ARBA00022777"/>
    </source>
</evidence>
<evidence type="ECO:0000256" key="4">
    <source>
        <dbReference type="ARBA" id="ARBA00008663"/>
    </source>
</evidence>
<evidence type="ECO:0000256" key="5">
    <source>
        <dbReference type="ARBA" id="ARBA00012142"/>
    </source>
</evidence>
<evidence type="ECO:0000256" key="2">
    <source>
        <dbReference type="ARBA" id="ARBA00001958"/>
    </source>
</evidence>
<keyword evidence="6 15" id="KW-0808">Transferase</keyword>
<dbReference type="GO" id="GO:0006950">
    <property type="term" value="P:response to stress"/>
    <property type="evidence" value="ECO:0007669"/>
    <property type="project" value="UniProtKB-ARBA"/>
</dbReference>
<evidence type="ECO:0000256" key="15">
    <source>
        <dbReference type="RuleBase" id="RU000504"/>
    </source>
</evidence>
<dbReference type="Pfam" id="PF00224">
    <property type="entry name" value="PK"/>
    <property type="match status" value="1"/>
</dbReference>
<comment type="cofactor">
    <cofactor evidence="1">
        <name>Mg(2+)</name>
        <dbReference type="ChEBI" id="CHEBI:18420"/>
    </cofactor>
</comment>
<evidence type="ECO:0000259" key="16">
    <source>
        <dbReference type="Pfam" id="PF00224"/>
    </source>
</evidence>
<dbReference type="InterPro" id="IPR011037">
    <property type="entry name" value="Pyrv_Knase-like_insert_dom_sf"/>
</dbReference>
<keyword evidence="11 15" id="KW-0460">Magnesium</keyword>
<comment type="caution">
    <text evidence="18">The sequence shown here is derived from an EMBL/GenBank/DDBJ whole genome shotgun (WGS) entry which is preliminary data.</text>
</comment>
<dbReference type="GO" id="GO:0000287">
    <property type="term" value="F:magnesium ion binding"/>
    <property type="evidence" value="ECO:0007669"/>
    <property type="project" value="InterPro"/>
</dbReference>
<evidence type="ECO:0000256" key="11">
    <source>
        <dbReference type="ARBA" id="ARBA00022842"/>
    </source>
</evidence>
<dbReference type="EC" id="2.7.1.40" evidence="5 15"/>
<evidence type="ECO:0000256" key="1">
    <source>
        <dbReference type="ARBA" id="ARBA00001946"/>
    </source>
</evidence>
<accession>A0AAN7U4F6</accession>
<dbReference type="InterPro" id="IPR015806">
    <property type="entry name" value="Pyrv_Knase_insert_dom_sf"/>
</dbReference>
<dbReference type="EMBL" id="JAVFKY010000002">
    <property type="protein sequence ID" value="KAK5581622.1"/>
    <property type="molecule type" value="Genomic_DNA"/>
</dbReference>
<dbReference type="Gene3D" id="3.40.1380.20">
    <property type="entry name" value="Pyruvate kinase, C-terminal domain"/>
    <property type="match status" value="1"/>
</dbReference>
<evidence type="ECO:0000256" key="8">
    <source>
        <dbReference type="ARBA" id="ARBA00022741"/>
    </source>
</evidence>
<evidence type="ECO:0000313" key="19">
    <source>
        <dbReference type="Proteomes" id="UP001344447"/>
    </source>
</evidence>
<dbReference type="GO" id="GO:0005524">
    <property type="term" value="F:ATP binding"/>
    <property type="evidence" value="ECO:0007669"/>
    <property type="project" value="UniProtKB-KW"/>
</dbReference>
<evidence type="ECO:0000256" key="14">
    <source>
        <dbReference type="ARBA" id="ARBA00048152"/>
    </source>
</evidence>
<reference evidence="18 19" key="1">
    <citation type="submission" date="2023-11" db="EMBL/GenBank/DDBJ databases">
        <title>Dfirmibasis_genome.</title>
        <authorList>
            <person name="Edelbroek B."/>
            <person name="Kjellin J."/>
            <person name="Jerlstrom-Hultqvist J."/>
            <person name="Soderbom F."/>
        </authorList>
    </citation>
    <scope>NUCLEOTIDE SEQUENCE [LARGE SCALE GENOMIC DNA]</scope>
    <source>
        <strain evidence="18 19">TNS-C-14</strain>
    </source>
</reference>
<dbReference type="FunFam" id="3.20.20.60:FF:000001">
    <property type="entry name" value="Pyruvate kinase"/>
    <property type="match status" value="1"/>
</dbReference>
<evidence type="ECO:0000256" key="10">
    <source>
        <dbReference type="ARBA" id="ARBA00022840"/>
    </source>
</evidence>
<comment type="similarity">
    <text evidence="4 15">Belongs to the pyruvate kinase family.</text>
</comment>
<evidence type="ECO:0000259" key="17">
    <source>
        <dbReference type="Pfam" id="PF02887"/>
    </source>
</evidence>
<dbReference type="InterPro" id="IPR036918">
    <property type="entry name" value="Pyrv_Knase_C_sf"/>
</dbReference>
<dbReference type="SUPFAM" id="SSF50800">
    <property type="entry name" value="PK beta-barrel domain-like"/>
    <property type="match status" value="1"/>
</dbReference>
<comment type="cofactor">
    <cofactor evidence="2">
        <name>K(+)</name>
        <dbReference type="ChEBI" id="CHEBI:29103"/>
    </cofactor>
</comment>
<dbReference type="GO" id="GO:0004743">
    <property type="term" value="F:pyruvate kinase activity"/>
    <property type="evidence" value="ECO:0007669"/>
    <property type="project" value="UniProtKB-EC"/>
</dbReference>
<dbReference type="InterPro" id="IPR015793">
    <property type="entry name" value="Pyrv_Knase_brl"/>
</dbReference>
<evidence type="ECO:0000256" key="7">
    <source>
        <dbReference type="ARBA" id="ARBA00022723"/>
    </source>
</evidence>
<name>A0AAN7U4F6_9MYCE</name>
<dbReference type="Proteomes" id="UP001344447">
    <property type="component" value="Unassembled WGS sequence"/>
</dbReference>
<dbReference type="SUPFAM" id="SSF52935">
    <property type="entry name" value="PK C-terminal domain-like"/>
    <property type="match status" value="1"/>
</dbReference>
<dbReference type="FunFam" id="2.40.33.10:FF:000001">
    <property type="entry name" value="Pyruvate kinase"/>
    <property type="match status" value="1"/>
</dbReference>
<dbReference type="InterPro" id="IPR001697">
    <property type="entry name" value="Pyr_Knase"/>
</dbReference>
<keyword evidence="13" id="KW-0670">Pyruvate</keyword>
<proteinExistence type="inferred from homology"/>
<sequence>MATLSRNLRLSLDTPTSTFVRTKIVCTIGPKTMSEEALIKLIDTGMNVCRLNFSHGTHDYHGQVIKNVRSAMEKTGKIIAIMLDTKGPEIRTGKIEDRCGYVDLFVGQEILVDTNMNQPGTSFRISIDYKGLLDSVKVGGYILIADGVISLSITAIEKEKGHVVCRVNNNSRLGENKNVHLPGAIVNLPAVSEKDILDIKFGVEQNVDFIAASFIRKADDVTEIREILGEKGKDIQIISKIENVEGVDNFNEILEVSDGIMVARGDLGVEVQMEKIFVAQKMIVSKCNAAGKPVITATQMLESMIKNPRPTRAEATDVANAVLDGSDCVMLSGETASGDYPYEAVDIMAKICREAELVESSTDYQTLFAALKLSSAKPVSIAETVASYAVATAIDLKADLIITLTETGLTARLVSKYRPSIPIIAVTSWPYTVKHLLATRGAIPFLVESLVGTDKLVESCLEYAMKHNLCKKGSRVVIVSGVMEGVPGKTNSLRVLTVGESIKDLKV</sequence>
<comment type="pathway">
    <text evidence="3 15">Carbohydrate degradation; glycolysis; pyruvate from D-glyceraldehyde 3-phosphate: step 5/5.</text>
</comment>
<evidence type="ECO:0000256" key="12">
    <source>
        <dbReference type="ARBA" id="ARBA00023152"/>
    </source>
</evidence>
<keyword evidence="19" id="KW-1185">Reference proteome</keyword>
<dbReference type="Gene3D" id="3.20.20.60">
    <property type="entry name" value="Phosphoenolpyruvate-binding domains"/>
    <property type="match status" value="1"/>
</dbReference>
<dbReference type="InterPro" id="IPR018209">
    <property type="entry name" value="Pyrv_Knase_AS"/>
</dbReference>
<dbReference type="PROSITE" id="PS00110">
    <property type="entry name" value="PYRUVATE_KINASE"/>
    <property type="match status" value="1"/>
</dbReference>
<dbReference type="InterPro" id="IPR015795">
    <property type="entry name" value="Pyrv_Knase_C"/>
</dbReference>
<comment type="catalytic activity">
    <reaction evidence="14 15">
        <text>pyruvate + ATP = phosphoenolpyruvate + ADP + H(+)</text>
        <dbReference type="Rhea" id="RHEA:18157"/>
        <dbReference type="ChEBI" id="CHEBI:15361"/>
        <dbReference type="ChEBI" id="CHEBI:15378"/>
        <dbReference type="ChEBI" id="CHEBI:30616"/>
        <dbReference type="ChEBI" id="CHEBI:58702"/>
        <dbReference type="ChEBI" id="CHEBI:456216"/>
        <dbReference type="EC" id="2.7.1.40"/>
    </reaction>
</comment>
<dbReference type="Gene3D" id="2.40.33.10">
    <property type="entry name" value="PK beta-barrel domain-like"/>
    <property type="match status" value="1"/>
</dbReference>
<dbReference type="GO" id="GO:0030955">
    <property type="term" value="F:potassium ion binding"/>
    <property type="evidence" value="ECO:0007669"/>
    <property type="project" value="InterPro"/>
</dbReference>
<dbReference type="AlphaFoldDB" id="A0AAN7U4F6"/>
<protein>
    <recommendedName>
        <fullName evidence="5 15">Pyruvate kinase</fullName>
        <ecNumber evidence="5 15">2.7.1.40</ecNumber>
    </recommendedName>
</protein>
<keyword evidence="12 15" id="KW-0324">Glycolysis</keyword>
<dbReference type="NCBIfam" id="NF004491">
    <property type="entry name" value="PRK05826.1"/>
    <property type="match status" value="1"/>
</dbReference>
<dbReference type="SUPFAM" id="SSF51621">
    <property type="entry name" value="Phosphoenolpyruvate/pyruvate domain"/>
    <property type="match status" value="1"/>
</dbReference>
<organism evidence="18 19">
    <name type="scientific">Dictyostelium firmibasis</name>
    <dbReference type="NCBI Taxonomy" id="79012"/>
    <lineage>
        <taxon>Eukaryota</taxon>
        <taxon>Amoebozoa</taxon>
        <taxon>Evosea</taxon>
        <taxon>Eumycetozoa</taxon>
        <taxon>Dictyostelia</taxon>
        <taxon>Dictyosteliales</taxon>
        <taxon>Dictyosteliaceae</taxon>
        <taxon>Dictyostelium</taxon>
    </lineage>
</organism>
<dbReference type="NCBIfam" id="NF004978">
    <property type="entry name" value="PRK06354.1"/>
    <property type="match status" value="1"/>
</dbReference>
<keyword evidence="7" id="KW-0479">Metal-binding</keyword>
<dbReference type="InterPro" id="IPR015813">
    <property type="entry name" value="Pyrv/PenolPyrv_kinase-like_dom"/>
</dbReference>
<evidence type="ECO:0000313" key="18">
    <source>
        <dbReference type="EMBL" id="KAK5581622.1"/>
    </source>
</evidence>
<keyword evidence="9 15" id="KW-0418">Kinase</keyword>
<dbReference type="NCBIfam" id="TIGR01064">
    <property type="entry name" value="pyruv_kin"/>
    <property type="match status" value="1"/>
</dbReference>
<evidence type="ECO:0000256" key="3">
    <source>
        <dbReference type="ARBA" id="ARBA00004997"/>
    </source>
</evidence>
<dbReference type="PRINTS" id="PR01050">
    <property type="entry name" value="PYRUVTKNASE"/>
</dbReference>
<dbReference type="Pfam" id="PF02887">
    <property type="entry name" value="PK_C"/>
    <property type="match status" value="1"/>
</dbReference>
<feature type="domain" description="Pyruvate kinase C-terminal" evidence="17">
    <location>
        <begin position="383"/>
        <end position="496"/>
    </location>
</feature>
<gene>
    <name evidence="18" type="ORF">RB653_001659</name>
</gene>
<keyword evidence="8" id="KW-0547">Nucleotide-binding</keyword>
<dbReference type="PANTHER" id="PTHR11817">
    <property type="entry name" value="PYRUVATE KINASE"/>
    <property type="match status" value="1"/>
</dbReference>
<dbReference type="GO" id="GO:0016301">
    <property type="term" value="F:kinase activity"/>
    <property type="evidence" value="ECO:0007669"/>
    <property type="project" value="UniProtKB-KW"/>
</dbReference>
<dbReference type="InterPro" id="IPR040442">
    <property type="entry name" value="Pyrv_kinase-like_dom_sf"/>
</dbReference>
<evidence type="ECO:0000256" key="6">
    <source>
        <dbReference type="ARBA" id="ARBA00022679"/>
    </source>
</evidence>
<feature type="domain" description="Pyruvate kinase barrel" evidence="16">
    <location>
        <begin position="21"/>
        <end position="345"/>
    </location>
</feature>
<evidence type="ECO:0000256" key="13">
    <source>
        <dbReference type="ARBA" id="ARBA00023317"/>
    </source>
</evidence>
<keyword evidence="10" id="KW-0067">ATP-binding</keyword>